<evidence type="ECO:0000256" key="3">
    <source>
        <dbReference type="ARBA" id="ARBA00022741"/>
    </source>
</evidence>
<evidence type="ECO:0000313" key="8">
    <source>
        <dbReference type="EMBL" id="PNW80794.1"/>
    </source>
</evidence>
<feature type="region of interest" description="Disordered" evidence="6">
    <location>
        <begin position="756"/>
        <end position="778"/>
    </location>
</feature>
<feature type="compositionally biased region" description="Polar residues" evidence="6">
    <location>
        <begin position="384"/>
        <end position="399"/>
    </location>
</feature>
<dbReference type="Gramene" id="PNW80794">
    <property type="protein sequence ID" value="PNW80794"/>
    <property type="gene ID" value="CHLRE_07g329850v5"/>
</dbReference>
<dbReference type="STRING" id="3055.A0A2K3DJR9"/>
<dbReference type="SUPFAM" id="SSF56112">
    <property type="entry name" value="Protein kinase-like (PK-like)"/>
    <property type="match status" value="1"/>
</dbReference>
<feature type="compositionally biased region" description="Pro residues" evidence="6">
    <location>
        <begin position="482"/>
        <end position="493"/>
    </location>
</feature>
<dbReference type="GO" id="GO:0005524">
    <property type="term" value="F:ATP binding"/>
    <property type="evidence" value="ECO:0007669"/>
    <property type="project" value="UniProtKB-KW"/>
</dbReference>
<dbReference type="OrthoDB" id="543220at2759"/>
<dbReference type="InterPro" id="IPR000719">
    <property type="entry name" value="Prot_kinase_dom"/>
</dbReference>
<feature type="region of interest" description="Disordered" evidence="6">
    <location>
        <begin position="831"/>
        <end position="872"/>
    </location>
</feature>
<feature type="region of interest" description="Disordered" evidence="6">
    <location>
        <begin position="578"/>
        <end position="656"/>
    </location>
</feature>
<evidence type="ECO:0000256" key="5">
    <source>
        <dbReference type="ARBA" id="ARBA00022840"/>
    </source>
</evidence>
<protein>
    <recommendedName>
        <fullName evidence="7">Protein kinase domain-containing protein</fullName>
    </recommendedName>
</protein>
<dbReference type="InterPro" id="IPR011009">
    <property type="entry name" value="Kinase-like_dom_sf"/>
</dbReference>
<dbReference type="GO" id="GO:0005737">
    <property type="term" value="C:cytoplasm"/>
    <property type="evidence" value="ECO:0000318"/>
    <property type="project" value="GO_Central"/>
</dbReference>
<keyword evidence="1" id="KW-0723">Serine/threonine-protein kinase</keyword>
<gene>
    <name evidence="8" type="ORF">CHLRE_07g329850v5</name>
</gene>
<dbReference type="Proteomes" id="UP000006906">
    <property type="component" value="Chromosome 7"/>
</dbReference>
<dbReference type="PANTHER" id="PTHR24346:SF82">
    <property type="entry name" value="KP78A-RELATED"/>
    <property type="match status" value="1"/>
</dbReference>
<keyword evidence="9" id="KW-1185">Reference proteome</keyword>
<feature type="region of interest" description="Disordered" evidence="6">
    <location>
        <begin position="519"/>
        <end position="546"/>
    </location>
</feature>
<dbReference type="GeneID" id="5716190"/>
<keyword evidence="2" id="KW-0808">Transferase</keyword>
<dbReference type="Pfam" id="PF00069">
    <property type="entry name" value="Pkinase"/>
    <property type="match status" value="1"/>
</dbReference>
<keyword evidence="4" id="KW-0418">Kinase</keyword>
<evidence type="ECO:0000313" key="9">
    <source>
        <dbReference type="Proteomes" id="UP000006906"/>
    </source>
</evidence>
<keyword evidence="3" id="KW-0547">Nucleotide-binding</keyword>
<evidence type="ECO:0000256" key="2">
    <source>
        <dbReference type="ARBA" id="ARBA00022679"/>
    </source>
</evidence>
<organism evidence="8 9">
    <name type="scientific">Chlamydomonas reinhardtii</name>
    <name type="common">Chlamydomonas smithii</name>
    <dbReference type="NCBI Taxonomy" id="3055"/>
    <lineage>
        <taxon>Eukaryota</taxon>
        <taxon>Viridiplantae</taxon>
        <taxon>Chlorophyta</taxon>
        <taxon>core chlorophytes</taxon>
        <taxon>Chlorophyceae</taxon>
        <taxon>CS clade</taxon>
        <taxon>Chlamydomonadales</taxon>
        <taxon>Chlamydomonadaceae</taxon>
        <taxon>Chlamydomonas</taxon>
    </lineage>
</organism>
<evidence type="ECO:0000256" key="6">
    <source>
        <dbReference type="SAM" id="MobiDB-lite"/>
    </source>
</evidence>
<keyword evidence="5" id="KW-0067">ATP-binding</keyword>
<proteinExistence type="predicted"/>
<feature type="compositionally biased region" description="Low complexity" evidence="6">
    <location>
        <begin position="471"/>
        <end position="481"/>
    </location>
</feature>
<sequence length="934" mass="93301">MTASRLDEDPLAGSVLRTLRILGRSSEGDNVTVLASSSSTGQLVAVKLISRGFDSPRAKYLLRELLNHYELTLAKHPHVVSLLDVFLTPQHMAIVMEYVDGENLQVFTEKAGGCVIEPLARFLFQQLVISLDFCHRRGKVNRGIRPTSLLLQLSASALPLLKLSDFSLSKDTLRHSEPRSQVGTAMFCAPEVLQNFKGAPYDAAAADVWGIGVVLFMVLYGRHPFSRPEDASLTAAQQVIAMFKRVTAPAGSPEGDLHIPPQLPTSVLAGAPPGAPISMAAADLLRGLLTRDARSRLTLDGVQQHEWFRTGLPEGAALLNDVVAAEEQAAGSAAVMQPTVAAQLERMVVAAAAGPVAAPPPQQQQLLSGGGGAATGTHGESTDGAASSSAQTGLSSLTEATLGGAGGGANGAFPCASPASGAPPPQHPQPPPAPAVPGWTVTTSGTSDAAVTSVSIGSTVPGRPCAGAGAGASSHSTAAAAAPPPLVPAPQHPQPHVLPALVMQSEGGLVSMMADLATPMPWSPQEAGSGAGEASGAGGDGSAGGGDLLDDLEALVMGLPEEEIDMSAASLDFLMGASQQQHTHAPQQQPAQPPPRQQPQHLHHLPHATSPLNPHQHNARVHQPYPQHQQQRQQPPLHHANPQPGDSAMGVNASAPSSVDASALAAATTGTAASPPHPAAGAGGAASAAAGTAAAAAQGAPRIVAPPALFTSLHTAAATAVDATAGLLSRLRTDSLPSPDTLALVDAQPFLLGGGTGGMRHGSGAGGAGSGSGSGGGSGAALINRGGSLAWLHHDGSIVTIPSTYSMDWCALSARSQTLLSAPDLDMLQAGGGSGTQLAPTGGAAPGGAAASPAGDGTRAPDASAGAGGGGGGSPALVQGSVWHRICNDAKGALKGVATEARGLGRAAALAAAGLGSAAGVITTGAATQRLKGR</sequence>
<feature type="region of interest" description="Disordered" evidence="6">
    <location>
        <begin position="466"/>
        <end position="493"/>
    </location>
</feature>
<feature type="compositionally biased region" description="Low complexity" evidence="6">
    <location>
        <begin position="622"/>
        <end position="639"/>
    </location>
</feature>
<accession>A0A2K3DJR9</accession>
<dbReference type="InParanoid" id="A0A2K3DJR9"/>
<dbReference type="PANTHER" id="PTHR24346">
    <property type="entry name" value="MAP/MICROTUBULE AFFINITY-REGULATING KINASE"/>
    <property type="match status" value="1"/>
</dbReference>
<dbReference type="KEGG" id="cre:CHLRE_07g329850v5"/>
<name>A0A2K3DJR9_CHLRE</name>
<feature type="domain" description="Protein kinase" evidence="7">
    <location>
        <begin position="16"/>
        <end position="308"/>
    </location>
</feature>
<feature type="compositionally biased region" description="Pro residues" evidence="6">
    <location>
        <begin position="421"/>
        <end position="435"/>
    </location>
</feature>
<reference evidence="8 9" key="1">
    <citation type="journal article" date="2007" name="Science">
        <title>The Chlamydomonas genome reveals the evolution of key animal and plant functions.</title>
        <authorList>
            <person name="Merchant S.S."/>
            <person name="Prochnik S.E."/>
            <person name="Vallon O."/>
            <person name="Harris E.H."/>
            <person name="Karpowicz S.J."/>
            <person name="Witman G.B."/>
            <person name="Terry A."/>
            <person name="Salamov A."/>
            <person name="Fritz-Laylin L.K."/>
            <person name="Marechal-Drouard L."/>
            <person name="Marshall W.F."/>
            <person name="Qu L.H."/>
            <person name="Nelson D.R."/>
            <person name="Sanderfoot A.A."/>
            <person name="Spalding M.H."/>
            <person name="Kapitonov V.V."/>
            <person name="Ren Q."/>
            <person name="Ferris P."/>
            <person name="Lindquist E."/>
            <person name="Shapiro H."/>
            <person name="Lucas S.M."/>
            <person name="Grimwood J."/>
            <person name="Schmutz J."/>
            <person name="Cardol P."/>
            <person name="Cerutti H."/>
            <person name="Chanfreau G."/>
            <person name="Chen C.L."/>
            <person name="Cognat V."/>
            <person name="Croft M.T."/>
            <person name="Dent R."/>
            <person name="Dutcher S."/>
            <person name="Fernandez E."/>
            <person name="Fukuzawa H."/>
            <person name="Gonzalez-Ballester D."/>
            <person name="Gonzalez-Halphen D."/>
            <person name="Hallmann A."/>
            <person name="Hanikenne M."/>
            <person name="Hippler M."/>
            <person name="Inwood W."/>
            <person name="Jabbari K."/>
            <person name="Kalanon M."/>
            <person name="Kuras R."/>
            <person name="Lefebvre P.A."/>
            <person name="Lemaire S.D."/>
            <person name="Lobanov A.V."/>
            <person name="Lohr M."/>
            <person name="Manuell A."/>
            <person name="Meier I."/>
            <person name="Mets L."/>
            <person name="Mittag M."/>
            <person name="Mittelmeier T."/>
            <person name="Moroney J.V."/>
            <person name="Moseley J."/>
            <person name="Napoli C."/>
            <person name="Nedelcu A.M."/>
            <person name="Niyogi K."/>
            <person name="Novoselov S.V."/>
            <person name="Paulsen I.T."/>
            <person name="Pazour G."/>
            <person name="Purton S."/>
            <person name="Ral J.P."/>
            <person name="Riano-Pachon D.M."/>
            <person name="Riekhof W."/>
            <person name="Rymarquis L."/>
            <person name="Schroda M."/>
            <person name="Stern D."/>
            <person name="Umen J."/>
            <person name="Willows R."/>
            <person name="Wilson N."/>
            <person name="Zimmer S.L."/>
            <person name="Allmer J."/>
            <person name="Balk J."/>
            <person name="Bisova K."/>
            <person name="Chen C.J."/>
            <person name="Elias M."/>
            <person name="Gendler K."/>
            <person name="Hauser C."/>
            <person name="Lamb M.R."/>
            <person name="Ledford H."/>
            <person name="Long J.C."/>
            <person name="Minagawa J."/>
            <person name="Page M.D."/>
            <person name="Pan J."/>
            <person name="Pootakham W."/>
            <person name="Roje S."/>
            <person name="Rose A."/>
            <person name="Stahlberg E."/>
            <person name="Terauchi A.M."/>
            <person name="Yang P."/>
            <person name="Ball S."/>
            <person name="Bowler C."/>
            <person name="Dieckmann C.L."/>
            <person name="Gladyshev V.N."/>
            <person name="Green P."/>
            <person name="Jorgensen R."/>
            <person name="Mayfield S."/>
            <person name="Mueller-Roeber B."/>
            <person name="Rajamani S."/>
            <person name="Sayre R.T."/>
            <person name="Brokstein P."/>
            <person name="Dubchak I."/>
            <person name="Goodstein D."/>
            <person name="Hornick L."/>
            <person name="Huang Y.W."/>
            <person name="Jhaveri J."/>
            <person name="Luo Y."/>
            <person name="Martinez D."/>
            <person name="Ngau W.C."/>
            <person name="Otillar B."/>
            <person name="Poliakov A."/>
            <person name="Porter A."/>
            <person name="Szajkowski L."/>
            <person name="Werner G."/>
            <person name="Zhou K."/>
            <person name="Grigoriev I.V."/>
            <person name="Rokhsar D.S."/>
            <person name="Grossman A.R."/>
        </authorList>
    </citation>
    <scope>NUCLEOTIDE SEQUENCE [LARGE SCALE GENOMIC DNA]</scope>
    <source>
        <strain evidence="9">CC-503</strain>
    </source>
</reference>
<dbReference type="GO" id="GO:0004674">
    <property type="term" value="F:protein serine/threonine kinase activity"/>
    <property type="evidence" value="ECO:0000318"/>
    <property type="project" value="GO_Central"/>
</dbReference>
<dbReference type="Gene3D" id="1.10.510.10">
    <property type="entry name" value="Transferase(Phosphotransferase) domain 1"/>
    <property type="match status" value="1"/>
</dbReference>
<feature type="compositionally biased region" description="Gly residues" evidence="6">
    <location>
        <begin position="529"/>
        <end position="546"/>
    </location>
</feature>
<dbReference type="AlphaFoldDB" id="A0A2K3DJR9"/>
<dbReference type="ExpressionAtlas" id="A0A2K3DJR9">
    <property type="expression patterns" value="baseline and differential"/>
</dbReference>
<feature type="compositionally biased region" description="Low complexity" evidence="6">
    <location>
        <begin position="411"/>
        <end position="420"/>
    </location>
</feature>
<dbReference type="RefSeq" id="XP_042922736.1">
    <property type="nucleotide sequence ID" value="XM_043064168.1"/>
</dbReference>
<dbReference type="PROSITE" id="PS50011">
    <property type="entry name" value="PROTEIN_KINASE_DOM"/>
    <property type="match status" value="1"/>
</dbReference>
<dbReference type="EMBL" id="CM008968">
    <property type="protein sequence ID" value="PNW80794.1"/>
    <property type="molecule type" value="Genomic_DNA"/>
</dbReference>
<feature type="compositionally biased region" description="Low complexity" evidence="6">
    <location>
        <begin position="579"/>
        <end position="590"/>
    </location>
</feature>
<feature type="region of interest" description="Disordered" evidence="6">
    <location>
        <begin position="358"/>
        <end position="444"/>
    </location>
</feature>
<evidence type="ECO:0000256" key="1">
    <source>
        <dbReference type="ARBA" id="ARBA00022527"/>
    </source>
</evidence>
<feature type="compositionally biased region" description="Low complexity" evidence="6">
    <location>
        <begin position="836"/>
        <end position="865"/>
    </location>
</feature>
<dbReference type="PaxDb" id="3055-EDP05896"/>
<evidence type="ECO:0000259" key="7">
    <source>
        <dbReference type="PROSITE" id="PS50011"/>
    </source>
</evidence>
<dbReference type="GO" id="GO:0035556">
    <property type="term" value="P:intracellular signal transduction"/>
    <property type="evidence" value="ECO:0000318"/>
    <property type="project" value="GO_Central"/>
</dbReference>
<evidence type="ECO:0000256" key="4">
    <source>
        <dbReference type="ARBA" id="ARBA00022777"/>
    </source>
</evidence>